<dbReference type="PANTHER" id="PTHR10458:SF22">
    <property type="entry name" value="PEPTIDE DEFORMYLASE"/>
    <property type="match status" value="1"/>
</dbReference>
<dbReference type="Proteomes" id="UP000327478">
    <property type="component" value="Chromosome"/>
</dbReference>
<dbReference type="NCBIfam" id="NF001159">
    <property type="entry name" value="PRK00150.1-3"/>
    <property type="match status" value="1"/>
</dbReference>
<organism evidence="6 9">
    <name type="scientific">Acinetobacter wanghuae</name>
    <dbReference type="NCBI Taxonomy" id="2662362"/>
    <lineage>
        <taxon>Bacteria</taxon>
        <taxon>Pseudomonadati</taxon>
        <taxon>Pseudomonadota</taxon>
        <taxon>Gammaproteobacteria</taxon>
        <taxon>Moraxellales</taxon>
        <taxon>Moraxellaceae</taxon>
        <taxon>Acinetobacter</taxon>
    </lineage>
</organism>
<feature type="binding site" evidence="5">
    <location>
        <position position="103"/>
    </location>
    <ligand>
        <name>Fe cation</name>
        <dbReference type="ChEBI" id="CHEBI:24875"/>
    </ligand>
</feature>
<sequence length="164" mass="18140">MSEVLSVAQQGEEILKLVAAPVALTEIGSEWFNQLTVAMMATMLERQGVGIAAPQVYVSKRVIIVASRPNLRYPDAPEMDAIIMLNPEILEASNEQVLGQEGCLSVPQQRGDVARAEHIRVRYLNLQGEPCELHLSGFPARIVQHEVDHLNGLLFVDRMDAMQP</sequence>
<dbReference type="EMBL" id="CP045650">
    <property type="protein sequence ID" value="QGA11638.1"/>
    <property type="molecule type" value="Genomic_DNA"/>
</dbReference>
<keyword evidence="5" id="KW-0408">Iron</keyword>
<evidence type="ECO:0000256" key="3">
    <source>
        <dbReference type="ARBA" id="ARBA00022801"/>
    </source>
</evidence>
<keyword evidence="8" id="KW-1185">Reference proteome</keyword>
<gene>
    <name evidence="5 6" type="primary">def</name>
    <name evidence="7" type="ORF">GFH30_09685</name>
    <name evidence="6" type="ORF">GHJ48_03470</name>
</gene>
<feature type="binding site" evidence="5">
    <location>
        <position position="149"/>
    </location>
    <ligand>
        <name>Fe cation</name>
        <dbReference type="ChEBI" id="CHEBI:24875"/>
    </ligand>
</feature>
<dbReference type="RefSeq" id="WP_153372152.1">
    <property type="nucleotide sequence ID" value="NZ_CP045650.1"/>
</dbReference>
<dbReference type="Pfam" id="PF01327">
    <property type="entry name" value="Pep_deformylase"/>
    <property type="match status" value="1"/>
</dbReference>
<dbReference type="InterPro" id="IPR036821">
    <property type="entry name" value="Peptide_deformylase_sf"/>
</dbReference>
<dbReference type="AlphaFoldDB" id="A0A5Q0P7J2"/>
<dbReference type="InterPro" id="IPR023635">
    <property type="entry name" value="Peptide_deformylase"/>
</dbReference>
<evidence type="ECO:0000313" key="6">
    <source>
        <dbReference type="EMBL" id="MQW91462.1"/>
    </source>
</evidence>
<dbReference type="HAMAP" id="MF_00163">
    <property type="entry name" value="Pep_deformylase"/>
    <property type="match status" value="1"/>
</dbReference>
<name>A0A5Q0P7J2_9GAMM</name>
<protein>
    <recommendedName>
        <fullName evidence="5">Peptide deformylase</fullName>
        <shortName evidence="5">PDF</shortName>
        <ecNumber evidence="5">3.5.1.88</ecNumber>
    </recommendedName>
    <alternativeName>
        <fullName evidence="5">Polypeptide deformylase</fullName>
    </alternativeName>
</protein>
<reference evidence="8 9" key="1">
    <citation type="submission" date="2019-10" db="EMBL/GenBank/DDBJ databases">
        <authorList>
            <person name="Dong K."/>
        </authorList>
    </citation>
    <scope>NUCLEOTIDE SEQUENCE [LARGE SCALE GENOMIC DNA]</scope>
    <source>
        <strain evidence="8">dk386</strain>
        <strain evidence="7">Dk386</strain>
        <strain evidence="9">dk771</strain>
        <strain evidence="6">Dk771</strain>
    </source>
</reference>
<feature type="active site" evidence="5">
    <location>
        <position position="146"/>
    </location>
</feature>
<keyword evidence="3 5" id="KW-0378">Hydrolase</keyword>
<keyword evidence="2 5" id="KW-0479">Metal-binding</keyword>
<dbReference type="EC" id="3.5.1.88" evidence="5"/>
<dbReference type="CDD" id="cd00487">
    <property type="entry name" value="Pep_deformylase"/>
    <property type="match status" value="1"/>
</dbReference>
<dbReference type="PRINTS" id="PR01576">
    <property type="entry name" value="PDEFORMYLASE"/>
</dbReference>
<dbReference type="Gene3D" id="3.90.45.10">
    <property type="entry name" value="Peptide deformylase"/>
    <property type="match status" value="1"/>
</dbReference>
<dbReference type="Proteomes" id="UP000480556">
    <property type="component" value="Unassembled WGS sequence"/>
</dbReference>
<dbReference type="PIRSF" id="PIRSF004749">
    <property type="entry name" value="Pep_def"/>
    <property type="match status" value="1"/>
</dbReference>
<evidence type="ECO:0000256" key="2">
    <source>
        <dbReference type="ARBA" id="ARBA00022723"/>
    </source>
</evidence>
<accession>A0A5Q0P7J2</accession>
<keyword evidence="4 5" id="KW-0648">Protein biosynthesis</keyword>
<comment type="similarity">
    <text evidence="1 5">Belongs to the polypeptide deformylase family.</text>
</comment>
<evidence type="ECO:0000313" key="9">
    <source>
        <dbReference type="Proteomes" id="UP000480556"/>
    </source>
</evidence>
<proteinExistence type="inferred from homology"/>
<evidence type="ECO:0000256" key="1">
    <source>
        <dbReference type="ARBA" id="ARBA00010759"/>
    </source>
</evidence>
<dbReference type="GO" id="GO:0046872">
    <property type="term" value="F:metal ion binding"/>
    <property type="evidence" value="ECO:0007669"/>
    <property type="project" value="UniProtKB-KW"/>
</dbReference>
<dbReference type="FunFam" id="3.90.45.10:FF:000003">
    <property type="entry name" value="Peptide deformylase"/>
    <property type="match status" value="1"/>
</dbReference>
<comment type="cofactor">
    <cofactor evidence="5">
        <name>Fe(2+)</name>
        <dbReference type="ChEBI" id="CHEBI:29033"/>
    </cofactor>
    <text evidence="5">Binds 1 Fe(2+) ion.</text>
</comment>
<dbReference type="PANTHER" id="PTHR10458">
    <property type="entry name" value="PEPTIDE DEFORMYLASE"/>
    <property type="match status" value="1"/>
</dbReference>
<dbReference type="GO" id="GO:0042586">
    <property type="term" value="F:peptide deformylase activity"/>
    <property type="evidence" value="ECO:0007669"/>
    <property type="project" value="UniProtKB-UniRule"/>
</dbReference>
<dbReference type="EMBL" id="WITK01000003">
    <property type="protein sequence ID" value="MQW91462.1"/>
    <property type="molecule type" value="Genomic_DNA"/>
</dbReference>
<evidence type="ECO:0000256" key="4">
    <source>
        <dbReference type="ARBA" id="ARBA00022917"/>
    </source>
</evidence>
<feature type="binding site" evidence="5">
    <location>
        <position position="145"/>
    </location>
    <ligand>
        <name>Fe cation</name>
        <dbReference type="ChEBI" id="CHEBI:24875"/>
    </ligand>
</feature>
<comment type="function">
    <text evidence="5">Removes the formyl group from the N-terminal Met of newly synthesized proteins. Requires at least a dipeptide for an efficient rate of reaction. N-terminal L-methionine is a prerequisite for activity but the enzyme has broad specificity at other positions.</text>
</comment>
<dbReference type="NCBIfam" id="TIGR00079">
    <property type="entry name" value="pept_deformyl"/>
    <property type="match status" value="1"/>
</dbReference>
<dbReference type="GO" id="GO:0006412">
    <property type="term" value="P:translation"/>
    <property type="evidence" value="ECO:0007669"/>
    <property type="project" value="UniProtKB-UniRule"/>
</dbReference>
<comment type="catalytic activity">
    <reaction evidence="5">
        <text>N-terminal N-formyl-L-methionyl-[peptide] + H2O = N-terminal L-methionyl-[peptide] + formate</text>
        <dbReference type="Rhea" id="RHEA:24420"/>
        <dbReference type="Rhea" id="RHEA-COMP:10639"/>
        <dbReference type="Rhea" id="RHEA-COMP:10640"/>
        <dbReference type="ChEBI" id="CHEBI:15377"/>
        <dbReference type="ChEBI" id="CHEBI:15740"/>
        <dbReference type="ChEBI" id="CHEBI:49298"/>
        <dbReference type="ChEBI" id="CHEBI:64731"/>
        <dbReference type="EC" id="3.5.1.88"/>
    </reaction>
</comment>
<evidence type="ECO:0000313" key="7">
    <source>
        <dbReference type="EMBL" id="QGA11638.1"/>
    </source>
</evidence>
<dbReference type="SUPFAM" id="SSF56420">
    <property type="entry name" value="Peptide deformylase"/>
    <property type="match status" value="1"/>
</dbReference>
<evidence type="ECO:0000256" key="5">
    <source>
        <dbReference type="HAMAP-Rule" id="MF_00163"/>
    </source>
</evidence>
<evidence type="ECO:0000313" key="8">
    <source>
        <dbReference type="Proteomes" id="UP000327478"/>
    </source>
</evidence>